<comment type="caution">
    <text evidence="2">The sequence shown here is derived from an EMBL/GenBank/DDBJ whole genome shotgun (WGS) entry which is preliminary data.</text>
</comment>
<evidence type="ECO:0000256" key="1">
    <source>
        <dbReference type="SAM" id="MobiDB-lite"/>
    </source>
</evidence>
<organism evidence="2">
    <name type="scientific">Tanacetum cinerariifolium</name>
    <name type="common">Dalmatian daisy</name>
    <name type="synonym">Chrysanthemum cinerariifolium</name>
    <dbReference type="NCBI Taxonomy" id="118510"/>
    <lineage>
        <taxon>Eukaryota</taxon>
        <taxon>Viridiplantae</taxon>
        <taxon>Streptophyta</taxon>
        <taxon>Embryophyta</taxon>
        <taxon>Tracheophyta</taxon>
        <taxon>Spermatophyta</taxon>
        <taxon>Magnoliopsida</taxon>
        <taxon>eudicotyledons</taxon>
        <taxon>Gunneridae</taxon>
        <taxon>Pentapetalae</taxon>
        <taxon>asterids</taxon>
        <taxon>campanulids</taxon>
        <taxon>Asterales</taxon>
        <taxon>Asteraceae</taxon>
        <taxon>Asteroideae</taxon>
        <taxon>Anthemideae</taxon>
        <taxon>Anthemidinae</taxon>
        <taxon>Tanacetum</taxon>
    </lineage>
</organism>
<dbReference type="AlphaFoldDB" id="A0A699XIT7"/>
<name>A0A699XIT7_TANCI</name>
<sequence length="82" mass="9142">SEPHDYAVGKLDFQVPRKPKAERRAAADPGRPGQRVANRRPRPAAPRRPEPQAPAGSAGRIRRQDAGAIRRPHCRQLRQPGR</sequence>
<dbReference type="EMBL" id="BKCJ011829108">
    <property type="protein sequence ID" value="GFD56414.1"/>
    <property type="molecule type" value="Genomic_DNA"/>
</dbReference>
<evidence type="ECO:0000313" key="2">
    <source>
        <dbReference type="EMBL" id="GFD56414.1"/>
    </source>
</evidence>
<reference evidence="2" key="1">
    <citation type="journal article" date="2019" name="Sci. Rep.">
        <title>Draft genome of Tanacetum cinerariifolium, the natural source of mosquito coil.</title>
        <authorList>
            <person name="Yamashiro T."/>
            <person name="Shiraishi A."/>
            <person name="Satake H."/>
            <person name="Nakayama K."/>
        </authorList>
    </citation>
    <scope>NUCLEOTIDE SEQUENCE</scope>
</reference>
<feature type="non-terminal residue" evidence="2">
    <location>
        <position position="1"/>
    </location>
</feature>
<feature type="region of interest" description="Disordered" evidence="1">
    <location>
        <begin position="1"/>
        <end position="82"/>
    </location>
</feature>
<proteinExistence type="predicted"/>
<accession>A0A699XIT7</accession>
<gene>
    <name evidence="2" type="ORF">Tci_928383</name>
</gene>
<feature type="compositionally biased region" description="Basic residues" evidence="1">
    <location>
        <begin position="70"/>
        <end position="82"/>
    </location>
</feature>
<protein>
    <submittedName>
        <fullName evidence="2">Uncharacterized protein</fullName>
    </submittedName>
</protein>